<dbReference type="SUPFAM" id="SSF56112">
    <property type="entry name" value="Protein kinase-like (PK-like)"/>
    <property type="match status" value="1"/>
</dbReference>
<dbReference type="InterPro" id="IPR011009">
    <property type="entry name" value="Kinase-like_dom_sf"/>
</dbReference>
<dbReference type="SMART" id="SM00248">
    <property type="entry name" value="ANK"/>
    <property type="match status" value="5"/>
</dbReference>
<dbReference type="Proteomes" id="UP000001548">
    <property type="component" value="Unassembled WGS sequence"/>
</dbReference>
<dbReference type="OMA" id="SHYLHEA"/>
<dbReference type="VEuPathDB" id="GiardiaDB:GL50803_88735"/>
<sequence>MAAGPTLISPLRYTGITPLATDFLGISYKAQRDEDGALLAVRYISAKDAEACGHSLSSLYDLYKALSSSLLLTKSNLEADETGECLLTSLPPLYRCYLENDYLIVEQGLASTRSLSQYIRRHKNSGVSFHESVLWKVASQLLKALVDLYAIDPRVSLGLLLSLGADTISVYAGFQLQLGFGLPYTATAIGSSRPSTGASYISSVATFLTAQDDVWRVLQVLNAMSLLDLRAGSEMQACAKYSQQWSSFLARLRQEAVDPKLEGISILADEANAAAESTLQLYKETNALFREIKGNNYAVIDAILQQNSHRTDFLETPNALGETALDLAAAHNNATIMALLCRFVRTHRCKVWMTPCRIDSVTPPSPGLVTLHAAAGCSDRTNVEVFGGHSRQVMRDNPFRTSLAAMLAGECHDNLELLLCEVGVFLNKHISHLSLCAMSSSSRGAGADWFIPEVGINGFTNLMLYAAIGDARSVSHYLHEAKEQTTMGYTALMLAASNGHLACVDLLLKEARATDNYGWTALMMAADSGHADCVRSLLPYEKGIVRRGNMTPLMFAAQEGHVECVRLLLEDKDNLNAFTDVEYGGGEGINALVMAAWSGHLECVKLLKPYLGNSRNPAGQSPLEVLQASRASQEENLSEKMLAVQACIEYLFTE</sequence>
<gene>
    <name evidence="1" type="ORF">GL50803_0088735</name>
</gene>
<dbReference type="PANTHER" id="PTHR24120:SF4">
    <property type="entry name" value="GH07239P"/>
    <property type="match status" value="1"/>
</dbReference>
<proteinExistence type="predicted"/>
<dbReference type="PROSITE" id="PS50088">
    <property type="entry name" value="ANK_REPEAT"/>
    <property type="match status" value="1"/>
</dbReference>
<dbReference type="EMBL" id="AACB03000001">
    <property type="protein sequence ID" value="KAE8304752.1"/>
    <property type="molecule type" value="Genomic_DNA"/>
</dbReference>
<dbReference type="KEGG" id="gla:GL50803_0088735"/>
<accession>A8BS64</accession>
<dbReference type="RefSeq" id="XP_001705160.1">
    <property type="nucleotide sequence ID" value="XM_001705108.1"/>
</dbReference>
<reference evidence="1 2" key="1">
    <citation type="journal article" date="2007" name="Science">
        <title>Genomic minimalism in the early diverging intestinal parasite Giardia lamblia.</title>
        <authorList>
            <person name="Morrison H.G."/>
            <person name="McArthur A.G."/>
            <person name="Gillin F.D."/>
            <person name="Aley S.B."/>
            <person name="Adam R.D."/>
            <person name="Olsen G.J."/>
            <person name="Best A.A."/>
            <person name="Cande W.Z."/>
            <person name="Chen F."/>
            <person name="Cipriano M.J."/>
            <person name="Davids B.J."/>
            <person name="Dawson S.C."/>
            <person name="Elmendorf H.G."/>
            <person name="Hehl A.B."/>
            <person name="Holder M.E."/>
            <person name="Huse S.M."/>
            <person name="Kim U.U."/>
            <person name="Lasek-Nesselquist E."/>
            <person name="Manning G."/>
            <person name="Nigam A."/>
            <person name="Nixon J.E."/>
            <person name="Palm D."/>
            <person name="Passamaneck N.E."/>
            <person name="Prabhu A."/>
            <person name="Reich C.I."/>
            <person name="Reiner D.S."/>
            <person name="Samuelson J."/>
            <person name="Svard S.G."/>
            <person name="Sogin M.L."/>
        </authorList>
    </citation>
    <scope>NUCLEOTIDE SEQUENCE [LARGE SCALE GENOMIC DNA]</scope>
    <source>
        <strain evidence="1 2">WB C6</strain>
    </source>
</reference>
<dbReference type="AlphaFoldDB" id="A8BS64"/>
<dbReference type="PANTHER" id="PTHR24120">
    <property type="entry name" value="GH07239P"/>
    <property type="match status" value="1"/>
</dbReference>
<dbReference type="Gene3D" id="1.25.40.20">
    <property type="entry name" value="Ankyrin repeat-containing domain"/>
    <property type="match status" value="2"/>
</dbReference>
<dbReference type="HOGENOM" id="CLU_489554_0_0_1"/>
<evidence type="ECO:0000313" key="1">
    <source>
        <dbReference type="EMBL" id="KAE8304752.1"/>
    </source>
</evidence>
<evidence type="ECO:0000313" key="2">
    <source>
        <dbReference type="Proteomes" id="UP000001548"/>
    </source>
</evidence>
<organism evidence="1 2">
    <name type="scientific">Giardia intestinalis (strain ATCC 50803 / WB clone C6)</name>
    <name type="common">Giardia lamblia</name>
    <dbReference type="NCBI Taxonomy" id="184922"/>
    <lineage>
        <taxon>Eukaryota</taxon>
        <taxon>Metamonada</taxon>
        <taxon>Diplomonadida</taxon>
        <taxon>Hexamitidae</taxon>
        <taxon>Giardiinae</taxon>
        <taxon>Giardia</taxon>
    </lineage>
</organism>
<dbReference type="InterPro" id="IPR002110">
    <property type="entry name" value="Ankyrin_rpt"/>
</dbReference>
<dbReference type="PROSITE" id="PS50297">
    <property type="entry name" value="ANK_REP_REGION"/>
    <property type="match status" value="1"/>
</dbReference>
<dbReference type="GeneID" id="5698011"/>
<dbReference type="SUPFAM" id="SSF48403">
    <property type="entry name" value="Ankyrin repeat"/>
    <property type="match status" value="1"/>
</dbReference>
<name>A8BS64_GIAIC</name>
<keyword evidence="2" id="KW-1185">Reference proteome</keyword>
<dbReference type="InterPro" id="IPR036770">
    <property type="entry name" value="Ankyrin_rpt-contain_sf"/>
</dbReference>
<dbReference type="Pfam" id="PF12796">
    <property type="entry name" value="Ank_2"/>
    <property type="match status" value="2"/>
</dbReference>
<comment type="caution">
    <text evidence="1">The sequence shown here is derived from an EMBL/GenBank/DDBJ whole genome shotgun (WGS) entry which is preliminary data.</text>
</comment>
<protein>
    <submittedName>
        <fullName evidence="1">Ankyrin repeat protein 1</fullName>
    </submittedName>
</protein>